<keyword evidence="2" id="KW-0853">WD repeat</keyword>
<dbReference type="GO" id="GO:0043161">
    <property type="term" value="P:proteasome-mediated ubiquitin-dependent protein catabolic process"/>
    <property type="evidence" value="ECO:0007669"/>
    <property type="project" value="TreeGrafter"/>
</dbReference>
<dbReference type="Proteomes" id="UP000716446">
    <property type="component" value="Unassembled WGS sequence"/>
</dbReference>
<dbReference type="InterPro" id="IPR006595">
    <property type="entry name" value="CTLH_C"/>
</dbReference>
<feature type="domain" description="CTLH" evidence="5">
    <location>
        <begin position="69"/>
        <end position="132"/>
    </location>
</feature>
<evidence type="ECO:0000313" key="7">
    <source>
        <dbReference type="Proteomes" id="UP000716446"/>
    </source>
</evidence>
<feature type="compositionally biased region" description="Acidic residues" evidence="4">
    <location>
        <begin position="1"/>
        <end position="10"/>
    </location>
</feature>
<dbReference type="EMBL" id="CAIJEN010000013">
    <property type="protein sequence ID" value="CAD0092022.1"/>
    <property type="molecule type" value="Genomic_DNA"/>
</dbReference>
<dbReference type="InterPro" id="IPR006594">
    <property type="entry name" value="LisH"/>
</dbReference>
<evidence type="ECO:0000256" key="1">
    <source>
        <dbReference type="ARBA" id="ARBA00002343"/>
    </source>
</evidence>
<sequence>MHFQPQDDDDPSNHTSNGASNKHAAAIATNDFYGHNRQEVTRIIIQSLSDLGYQSTALKLSQESGYELEVPSVAAFRTAVQNGHWDEAEALLFGDATRHGLPLCEGAKRDDMVFLIRQQKYLELLELRQLSKALMVLRQELTPLHQDVARLHTLSSLIMCRRADDLRQQARWDGANGNSRRDLLSDLSSTLTSTLLKHMPD</sequence>
<evidence type="ECO:0000259" key="5">
    <source>
        <dbReference type="PROSITE" id="PS50897"/>
    </source>
</evidence>
<name>A0A9N8JQH9_9PEZI</name>
<comment type="caution">
    <text evidence="6">The sequence shown here is derived from an EMBL/GenBank/DDBJ whole genome shotgun (WGS) entry which is preliminary data.</text>
</comment>
<evidence type="ECO:0000256" key="3">
    <source>
        <dbReference type="ARBA" id="ARBA00022737"/>
    </source>
</evidence>
<dbReference type="AlphaFoldDB" id="A0A9N8JQH9"/>
<evidence type="ECO:0000256" key="4">
    <source>
        <dbReference type="SAM" id="MobiDB-lite"/>
    </source>
</evidence>
<keyword evidence="7" id="KW-1185">Reference proteome</keyword>
<dbReference type="Pfam" id="PF21889">
    <property type="entry name" value="TPR1-like_2nd"/>
    <property type="match status" value="1"/>
</dbReference>
<dbReference type="Pfam" id="PF23627">
    <property type="entry name" value="LisH_WDR26"/>
    <property type="match status" value="1"/>
</dbReference>
<proteinExistence type="predicted"/>
<dbReference type="InterPro" id="IPR051350">
    <property type="entry name" value="WD_repeat-ST_regulator"/>
</dbReference>
<dbReference type="GO" id="GO:0034657">
    <property type="term" value="C:GID complex"/>
    <property type="evidence" value="ECO:0007669"/>
    <property type="project" value="TreeGrafter"/>
</dbReference>
<comment type="function">
    <text evidence="1">Involved in the proteasome-dependent degradation of fructose-1,6-bisphosphatase.</text>
</comment>
<protein>
    <recommendedName>
        <fullName evidence="5">CTLH domain-containing protein</fullName>
    </recommendedName>
</protein>
<dbReference type="PROSITE" id="PS50896">
    <property type="entry name" value="LISH"/>
    <property type="match status" value="1"/>
</dbReference>
<reference evidence="6" key="1">
    <citation type="submission" date="2020-06" db="EMBL/GenBank/DDBJ databases">
        <authorList>
            <person name="Onetto C."/>
        </authorList>
    </citation>
    <scope>NUCLEOTIDE SEQUENCE</scope>
</reference>
<organism evidence="6 7">
    <name type="scientific">Aureobasidium vineae</name>
    <dbReference type="NCBI Taxonomy" id="2773715"/>
    <lineage>
        <taxon>Eukaryota</taxon>
        <taxon>Fungi</taxon>
        <taxon>Dikarya</taxon>
        <taxon>Ascomycota</taxon>
        <taxon>Pezizomycotina</taxon>
        <taxon>Dothideomycetes</taxon>
        <taxon>Dothideomycetidae</taxon>
        <taxon>Dothideales</taxon>
        <taxon>Saccotheciaceae</taxon>
        <taxon>Aureobasidium</taxon>
    </lineage>
</organism>
<keyword evidence="3" id="KW-0677">Repeat</keyword>
<dbReference type="PANTHER" id="PTHR22838">
    <property type="entry name" value="WD REPEAT PROTEIN 26-RELATED"/>
    <property type="match status" value="1"/>
</dbReference>
<evidence type="ECO:0000256" key="2">
    <source>
        <dbReference type="ARBA" id="ARBA00022574"/>
    </source>
</evidence>
<gene>
    <name evidence="6" type="ORF">AWRI4619_LOCUS7032</name>
</gene>
<feature type="region of interest" description="Disordered" evidence="4">
    <location>
        <begin position="1"/>
        <end position="20"/>
    </location>
</feature>
<dbReference type="InterPro" id="IPR054080">
    <property type="entry name" value="TPR1-like_2nd"/>
</dbReference>
<accession>A0A9N8JQH9</accession>
<evidence type="ECO:0000313" key="6">
    <source>
        <dbReference type="EMBL" id="CAD0092022.1"/>
    </source>
</evidence>
<dbReference type="PANTHER" id="PTHR22838:SF0">
    <property type="entry name" value="WD REPEAT-CONTAINING PROTEIN 26"/>
    <property type="match status" value="1"/>
</dbReference>
<dbReference type="PROSITE" id="PS50897">
    <property type="entry name" value="CTLH"/>
    <property type="match status" value="1"/>
</dbReference>